<dbReference type="InterPro" id="IPR006665">
    <property type="entry name" value="OmpA-like"/>
</dbReference>
<gene>
    <name evidence="3" type="ORF">EV192_104278</name>
</gene>
<keyword evidence="1" id="KW-0472">Membrane</keyword>
<comment type="caution">
    <text evidence="3">The sequence shown here is derived from an EMBL/GenBank/DDBJ whole genome shotgun (WGS) entry which is preliminary data.</text>
</comment>
<dbReference type="SUPFAM" id="SSF103088">
    <property type="entry name" value="OmpA-like"/>
    <property type="match status" value="1"/>
</dbReference>
<keyword evidence="4" id="KW-1185">Reference proteome</keyword>
<organism evidence="3 4">
    <name type="scientific">Actinocrispum wychmicini</name>
    <dbReference type="NCBI Taxonomy" id="1213861"/>
    <lineage>
        <taxon>Bacteria</taxon>
        <taxon>Bacillati</taxon>
        <taxon>Actinomycetota</taxon>
        <taxon>Actinomycetes</taxon>
        <taxon>Pseudonocardiales</taxon>
        <taxon>Pseudonocardiaceae</taxon>
        <taxon>Actinocrispum</taxon>
    </lineage>
</organism>
<sequence>MATFDPLPRVAVARMPESSAARGDAPWLYPGNGAMTRLLVSREEDGQQQKTDDAGSAPAGHDSVCVWFPLDSAEPRQDSEVNSAGHIAVAVTAVKAQLARDKNAKITIAGYASEEGAPDHNQSLSARRAARIKALLVTAGIPAEQLVDIGRGVSRSWPGRAWNRRVDVEVTYDSATEPTETPVDSRESRSYTNREAIVMERLEHLSNVAQREGPNGAAFAAVNNDFRTALRQRMTALKEGDPLPDDLQIVMKALILWSKDKGTTWGEGIFDSTDVTLSCADYATVPASQNKCSSYVAEVLFEAVGTVHKVYTSDEQAGKFFPNRAADWGDTAKVISNYPVVSSPALGDVWSNGHHVGIFLGNYNGQLLYISARDDGDGVFGLGKAQHAHGIQIKLMPAGGVYRHFQP</sequence>
<name>A0A4R2JQG8_9PSEU</name>
<evidence type="ECO:0000256" key="1">
    <source>
        <dbReference type="PROSITE-ProRule" id="PRU00473"/>
    </source>
</evidence>
<feature type="domain" description="OmpA-like" evidence="2">
    <location>
        <begin position="55"/>
        <end position="174"/>
    </location>
</feature>
<dbReference type="EMBL" id="SLWS01000004">
    <property type="protein sequence ID" value="TCO59436.1"/>
    <property type="molecule type" value="Genomic_DNA"/>
</dbReference>
<evidence type="ECO:0000313" key="4">
    <source>
        <dbReference type="Proteomes" id="UP000295680"/>
    </source>
</evidence>
<dbReference type="InterPro" id="IPR036737">
    <property type="entry name" value="OmpA-like_sf"/>
</dbReference>
<dbReference type="Gene3D" id="3.30.1330.60">
    <property type="entry name" value="OmpA-like domain"/>
    <property type="match status" value="1"/>
</dbReference>
<dbReference type="Pfam" id="PF00691">
    <property type="entry name" value="OmpA"/>
    <property type="match status" value="1"/>
</dbReference>
<dbReference type="AlphaFoldDB" id="A0A4R2JQG8"/>
<accession>A0A4R2JQG8</accession>
<protein>
    <submittedName>
        <fullName evidence="3">Outer membrane protein OmpA-like peptidoglycan-associated protein</fullName>
    </submittedName>
</protein>
<dbReference type="Proteomes" id="UP000295680">
    <property type="component" value="Unassembled WGS sequence"/>
</dbReference>
<dbReference type="PANTHER" id="PTHR30329:SF21">
    <property type="entry name" value="LIPOPROTEIN YIAD-RELATED"/>
    <property type="match status" value="1"/>
</dbReference>
<evidence type="ECO:0000313" key="3">
    <source>
        <dbReference type="EMBL" id="TCO59436.1"/>
    </source>
</evidence>
<dbReference type="PROSITE" id="PS51123">
    <property type="entry name" value="OMPA_2"/>
    <property type="match status" value="1"/>
</dbReference>
<reference evidence="3 4" key="1">
    <citation type="submission" date="2019-03" db="EMBL/GenBank/DDBJ databases">
        <title>Genomic Encyclopedia of Type Strains, Phase IV (KMG-IV): sequencing the most valuable type-strain genomes for metagenomic binning, comparative biology and taxonomic classification.</title>
        <authorList>
            <person name="Goeker M."/>
        </authorList>
    </citation>
    <scope>NUCLEOTIDE SEQUENCE [LARGE SCALE GENOMIC DNA]</scope>
    <source>
        <strain evidence="3 4">DSM 45934</strain>
    </source>
</reference>
<dbReference type="RefSeq" id="WP_165960491.1">
    <property type="nucleotide sequence ID" value="NZ_SLWS01000004.1"/>
</dbReference>
<proteinExistence type="predicted"/>
<dbReference type="GO" id="GO:0016020">
    <property type="term" value="C:membrane"/>
    <property type="evidence" value="ECO:0007669"/>
    <property type="project" value="UniProtKB-UniRule"/>
</dbReference>
<evidence type="ECO:0000259" key="2">
    <source>
        <dbReference type="PROSITE" id="PS51123"/>
    </source>
</evidence>
<dbReference type="CDD" id="cd07185">
    <property type="entry name" value="OmpA_C-like"/>
    <property type="match status" value="1"/>
</dbReference>
<dbReference type="InterPro" id="IPR050330">
    <property type="entry name" value="Bact_OuterMem_StrucFunc"/>
</dbReference>
<dbReference type="PANTHER" id="PTHR30329">
    <property type="entry name" value="STATOR ELEMENT OF FLAGELLAR MOTOR COMPLEX"/>
    <property type="match status" value="1"/>
</dbReference>